<dbReference type="PANTHER" id="PTHR46380">
    <property type="entry name" value="CYCLIN-D-BINDING MYB-LIKE TRANSCRIPTION FACTOR 1"/>
    <property type="match status" value="1"/>
</dbReference>
<keyword evidence="5" id="KW-1185">Reference proteome</keyword>
<evidence type="ECO:0000256" key="1">
    <source>
        <dbReference type="ARBA" id="ARBA00004123"/>
    </source>
</evidence>
<name>E2C3X3_HARSA</name>
<dbReference type="Proteomes" id="UP000008237">
    <property type="component" value="Unassembled WGS sequence"/>
</dbReference>
<dbReference type="PANTHER" id="PTHR46380:SF2">
    <property type="entry name" value="CYCLIN-D-BINDING MYB-LIKE TRANSCRIPTION FACTOR 1"/>
    <property type="match status" value="1"/>
</dbReference>
<organism evidence="5">
    <name type="scientific">Harpegnathos saltator</name>
    <name type="common">Jerdon's jumping ant</name>
    <dbReference type="NCBI Taxonomy" id="610380"/>
    <lineage>
        <taxon>Eukaryota</taxon>
        <taxon>Metazoa</taxon>
        <taxon>Ecdysozoa</taxon>
        <taxon>Arthropoda</taxon>
        <taxon>Hexapoda</taxon>
        <taxon>Insecta</taxon>
        <taxon>Pterygota</taxon>
        <taxon>Neoptera</taxon>
        <taxon>Endopterygota</taxon>
        <taxon>Hymenoptera</taxon>
        <taxon>Apocrita</taxon>
        <taxon>Aculeata</taxon>
        <taxon>Formicoidea</taxon>
        <taxon>Formicidae</taxon>
        <taxon>Ponerinae</taxon>
        <taxon>Ponerini</taxon>
        <taxon>Harpegnathos</taxon>
    </lineage>
</organism>
<keyword evidence="3" id="KW-0539">Nucleus</keyword>
<proteinExistence type="predicted"/>
<dbReference type="GO" id="GO:0000978">
    <property type="term" value="F:RNA polymerase II cis-regulatory region sequence-specific DNA binding"/>
    <property type="evidence" value="ECO:0007669"/>
    <property type="project" value="TreeGrafter"/>
</dbReference>
<dbReference type="AlphaFoldDB" id="E2C3X3"/>
<sequence length="377" mass="44957">MNLDHKPSKLRRSDRINKKLTKNYNVDNIKKEKCMLNTAGKHILKELEDIEEEEEIPLSIIQQLASLYIELVHKVPPQHKIEVTGAHPTTREEKKLFQKYGPLRKGPYTSEEDATITQNWNMFCKLHNWDSKNIGPFRNLRHNGKYYIRDLKERQKFVQFLANGLPWRTLNSVYSRFKILYCNKITNVRYTSKEDKKILTYIQNKYLDQPKVKWTVPLIKKFLKTLLDITLCEDIEELKYIRLPMPIWRKMEEKLNIDENILKTFWQHQLHLHMYKKGISSTREIIWPNVTQYFEGATAVFLCKTFFYLVQECHMDDIDNFTDVVEYLYHKKIPEIKEAPTDKFLPRIVYKNGNIVILNSKDDTTDTNIADHDTDDI</sequence>
<protein>
    <submittedName>
        <fullName evidence="4">Uncharacterized protein</fullName>
    </submittedName>
</protein>
<dbReference type="GO" id="GO:0000981">
    <property type="term" value="F:DNA-binding transcription factor activity, RNA polymerase II-specific"/>
    <property type="evidence" value="ECO:0007669"/>
    <property type="project" value="TreeGrafter"/>
</dbReference>
<evidence type="ECO:0000256" key="3">
    <source>
        <dbReference type="ARBA" id="ARBA00023242"/>
    </source>
</evidence>
<dbReference type="GO" id="GO:0005634">
    <property type="term" value="C:nucleus"/>
    <property type="evidence" value="ECO:0007669"/>
    <property type="project" value="UniProtKB-SubCell"/>
</dbReference>
<dbReference type="OrthoDB" id="5812619at2759"/>
<dbReference type="InterPro" id="IPR051651">
    <property type="entry name" value="DMTF1_DNA-bind_reg"/>
</dbReference>
<evidence type="ECO:0000313" key="4">
    <source>
        <dbReference type="EMBL" id="EFN77359.1"/>
    </source>
</evidence>
<gene>
    <name evidence="4" type="ORF">EAI_14490</name>
</gene>
<dbReference type="OMA" id="ITHIHIC"/>
<reference evidence="4 5" key="1">
    <citation type="journal article" date="2010" name="Science">
        <title>Genomic comparison of the ants Camponotus floridanus and Harpegnathos saltator.</title>
        <authorList>
            <person name="Bonasio R."/>
            <person name="Zhang G."/>
            <person name="Ye C."/>
            <person name="Mutti N.S."/>
            <person name="Fang X."/>
            <person name="Qin N."/>
            <person name="Donahue G."/>
            <person name="Yang P."/>
            <person name="Li Q."/>
            <person name="Li C."/>
            <person name="Zhang P."/>
            <person name="Huang Z."/>
            <person name="Berger S.L."/>
            <person name="Reinberg D."/>
            <person name="Wang J."/>
            <person name="Liebig J."/>
        </authorList>
    </citation>
    <scope>NUCLEOTIDE SEQUENCE [LARGE SCALE GENOMIC DNA]</scope>
    <source>
        <strain evidence="4 5">R22 G/1</strain>
    </source>
</reference>
<keyword evidence="2" id="KW-0238">DNA-binding</keyword>
<evidence type="ECO:0000313" key="5">
    <source>
        <dbReference type="Proteomes" id="UP000008237"/>
    </source>
</evidence>
<dbReference type="EMBL" id="GL452364">
    <property type="protein sequence ID" value="EFN77359.1"/>
    <property type="molecule type" value="Genomic_DNA"/>
</dbReference>
<evidence type="ECO:0000256" key="2">
    <source>
        <dbReference type="ARBA" id="ARBA00023125"/>
    </source>
</evidence>
<accession>E2C3X3</accession>
<dbReference type="STRING" id="610380.E2C3X3"/>
<dbReference type="InParanoid" id="E2C3X3"/>
<comment type="subcellular location">
    <subcellularLocation>
        <location evidence="1">Nucleus</location>
    </subcellularLocation>
</comment>